<keyword evidence="1" id="KW-0472">Membrane</keyword>
<dbReference type="EMBL" id="JACRSP010000003">
    <property type="protein sequence ID" value="MBC8536658.1"/>
    <property type="molecule type" value="Genomic_DNA"/>
</dbReference>
<reference evidence="3" key="1">
    <citation type="submission" date="2020-08" db="EMBL/GenBank/DDBJ databases">
        <title>Genome public.</title>
        <authorList>
            <person name="Liu C."/>
            <person name="Sun Q."/>
        </authorList>
    </citation>
    <scope>NUCLEOTIDE SEQUENCE</scope>
    <source>
        <strain evidence="3">BX7</strain>
    </source>
</reference>
<feature type="domain" description="Nucleoside transporter/FeoB GTPase Gate" evidence="2">
    <location>
        <begin position="41"/>
        <end position="152"/>
    </location>
</feature>
<gene>
    <name evidence="3" type="ORF">H8695_08175</name>
</gene>
<comment type="caution">
    <text evidence="3">The sequence shown here is derived from an EMBL/GenBank/DDBJ whole genome shotgun (WGS) entry which is preliminary data.</text>
</comment>
<evidence type="ECO:0000256" key="1">
    <source>
        <dbReference type="SAM" id="Phobius"/>
    </source>
</evidence>
<protein>
    <submittedName>
        <fullName evidence="3">Spore maturation protein A</fullName>
    </submittedName>
</protein>
<dbReference type="RefSeq" id="WP_249300496.1">
    <property type="nucleotide sequence ID" value="NZ_JACRSP010000003.1"/>
</dbReference>
<feature type="transmembrane region" description="Helical" evidence="1">
    <location>
        <begin position="38"/>
        <end position="58"/>
    </location>
</feature>
<keyword evidence="1" id="KW-0812">Transmembrane</keyword>
<feature type="transmembrane region" description="Helical" evidence="1">
    <location>
        <begin position="135"/>
        <end position="156"/>
    </location>
</feature>
<evidence type="ECO:0000259" key="2">
    <source>
        <dbReference type="Pfam" id="PF07670"/>
    </source>
</evidence>
<dbReference type="Pfam" id="PF07670">
    <property type="entry name" value="Gate"/>
    <property type="match status" value="1"/>
</dbReference>
<dbReference type="InterPro" id="IPR011642">
    <property type="entry name" value="Gate_dom"/>
</dbReference>
<organism evidence="3 4">
    <name type="scientific">Feifania hominis</name>
    <dbReference type="NCBI Taxonomy" id="2763660"/>
    <lineage>
        <taxon>Bacteria</taxon>
        <taxon>Bacillati</taxon>
        <taxon>Bacillota</taxon>
        <taxon>Clostridia</taxon>
        <taxon>Eubacteriales</taxon>
        <taxon>Feifaniaceae</taxon>
        <taxon>Feifania</taxon>
    </lineage>
</organism>
<dbReference type="Proteomes" id="UP000620366">
    <property type="component" value="Unassembled WGS sequence"/>
</dbReference>
<sequence>MLNYLWAGMIVVALLFGVLTGRTAELSAAALSGGTRAVQLVLSIGGVMCLWSGVMKIAERSGLIELFAKLLRPVIRLLFGDVKKKSAAERYISMNMTANLFGLGNAATPMGLAAMRELSALSPEKGVASKSMIRFVLINTASLQLVPTTIAAMRLARGSSAPFDLLPAIWLTSACSLAIGLAVCFLCESASPARRR</sequence>
<name>A0A926HUU3_9FIRM</name>
<dbReference type="AlphaFoldDB" id="A0A926HUU3"/>
<evidence type="ECO:0000313" key="3">
    <source>
        <dbReference type="EMBL" id="MBC8536658.1"/>
    </source>
</evidence>
<evidence type="ECO:0000313" key="4">
    <source>
        <dbReference type="Proteomes" id="UP000620366"/>
    </source>
</evidence>
<proteinExistence type="predicted"/>
<feature type="transmembrane region" description="Helical" evidence="1">
    <location>
        <begin position="168"/>
        <end position="187"/>
    </location>
</feature>
<keyword evidence="4" id="KW-1185">Reference proteome</keyword>
<keyword evidence="1" id="KW-1133">Transmembrane helix</keyword>
<accession>A0A926HUU3</accession>